<feature type="domain" description="PTS EIIB type-2" evidence="2">
    <location>
        <begin position="1"/>
        <end position="85"/>
    </location>
</feature>
<dbReference type="PROSITE" id="PS51099">
    <property type="entry name" value="PTS_EIIB_TYPE_2"/>
    <property type="match status" value="1"/>
</dbReference>
<dbReference type="Pfam" id="PF02302">
    <property type="entry name" value="PTS_IIB"/>
    <property type="match status" value="1"/>
</dbReference>
<dbReference type="EMBL" id="JAQOTG010000024">
    <property type="protein sequence ID" value="MDE8565465.1"/>
    <property type="molecule type" value="Genomic_DNA"/>
</dbReference>
<dbReference type="SUPFAM" id="SSF52794">
    <property type="entry name" value="PTS system IIB component-like"/>
    <property type="match status" value="1"/>
</dbReference>
<organism evidence="3 4">
    <name type="scientific">Anoxybacteroides rupiense</name>
    <dbReference type="NCBI Taxonomy" id="311460"/>
    <lineage>
        <taxon>Bacteria</taxon>
        <taxon>Bacillati</taxon>
        <taxon>Bacillota</taxon>
        <taxon>Bacilli</taxon>
        <taxon>Bacillales</taxon>
        <taxon>Anoxybacillaceae</taxon>
        <taxon>Anoxybacteroides</taxon>
    </lineage>
</organism>
<gene>
    <name evidence="3" type="ORF">PNH38_16585</name>
</gene>
<evidence type="ECO:0000313" key="4">
    <source>
        <dbReference type="Proteomes" id="UP001213979"/>
    </source>
</evidence>
<keyword evidence="3" id="KW-0813">Transport</keyword>
<keyword evidence="4" id="KW-1185">Reference proteome</keyword>
<keyword evidence="1" id="KW-0808">Transferase</keyword>
<evidence type="ECO:0000313" key="3">
    <source>
        <dbReference type="EMBL" id="MDE8565465.1"/>
    </source>
</evidence>
<dbReference type="InterPro" id="IPR003501">
    <property type="entry name" value="PTS_EIIB_2/3"/>
</dbReference>
<dbReference type="Gene3D" id="3.40.50.2300">
    <property type="match status" value="1"/>
</dbReference>
<evidence type="ECO:0000256" key="1">
    <source>
        <dbReference type="ARBA" id="ARBA00022679"/>
    </source>
</evidence>
<dbReference type="Proteomes" id="UP001213979">
    <property type="component" value="Unassembled WGS sequence"/>
</dbReference>
<dbReference type="RefSeq" id="WP_275192201.1">
    <property type="nucleotide sequence ID" value="NZ_JAQOTG010000024.1"/>
</dbReference>
<evidence type="ECO:0000259" key="2">
    <source>
        <dbReference type="PROSITE" id="PS51099"/>
    </source>
</evidence>
<name>A0ABT5WA77_9BACL</name>
<proteinExistence type="predicted"/>
<sequence length="85" mass="9276">MLVVCGNRLGSSFMIELNAKNSLQDLGIEVDVSHTDLAASKTEKADLYVGAKDLMDVLDDGTRAVAKLANIFDMQELKSVLQQYV</sequence>
<keyword evidence="3" id="KW-0762">Sugar transport</keyword>
<dbReference type="InterPro" id="IPR013011">
    <property type="entry name" value="PTS_EIIB_2"/>
</dbReference>
<accession>A0ABT5WA77</accession>
<reference evidence="3 4" key="1">
    <citation type="submission" date="2023-01" db="EMBL/GenBank/DDBJ databases">
        <title>Genome-based reclassification of Anoxybacillus geothermalis as a later heterotypic synonym of Anoxybacillus rupiensis.</title>
        <authorList>
            <person name="Inan Bektas K."/>
            <person name="Canakci S."/>
            <person name="Belduz A.A."/>
            <person name="Guler H.H."/>
        </authorList>
    </citation>
    <scope>NUCLEOTIDE SEQUENCE [LARGE SCALE GENOMIC DNA]</scope>
    <source>
        <strain evidence="3 4">DSM 17127</strain>
    </source>
</reference>
<protein>
    <submittedName>
        <fullName evidence="3">PTS sugar transporter subunit IIB</fullName>
    </submittedName>
</protein>
<comment type="caution">
    <text evidence="3">The sequence shown here is derived from an EMBL/GenBank/DDBJ whole genome shotgun (WGS) entry which is preliminary data.</text>
</comment>
<dbReference type="InterPro" id="IPR036095">
    <property type="entry name" value="PTS_EIIB-like_sf"/>
</dbReference>
<dbReference type="CDD" id="cd05563">
    <property type="entry name" value="PTS_IIB_ascorbate"/>
    <property type="match status" value="1"/>
</dbReference>